<evidence type="ECO:0000313" key="2">
    <source>
        <dbReference type="EMBL" id="ORD94970.1"/>
    </source>
</evidence>
<dbReference type="VEuPathDB" id="MicrosporidiaDB:ECANGB1_1643"/>
<comment type="caution">
    <text evidence="2">The sequence shown here is derived from an EMBL/GenBank/DDBJ whole genome shotgun (WGS) entry which is preliminary data.</text>
</comment>
<dbReference type="AlphaFoldDB" id="A0A1Y1S9U7"/>
<sequence>MKYIAGFQKEMSQRLLIHTVIFILKNTIIFMLHLPVKKTNTRSVKIFVVNKLSKLMMFNMMALAVFVYAMSNVDVQIYYTAFIALIFFYPMAVFTGIKILVIFRQFDLTVHYELVAMILFLMLFEVIITIDFHQKIGFISTSLISAYTSEAQLVEAYQKRQQLHGL</sequence>
<feature type="transmembrane region" description="Helical" evidence="1">
    <location>
        <begin position="110"/>
        <end position="130"/>
    </location>
</feature>
<feature type="transmembrane region" description="Helical" evidence="1">
    <location>
        <begin position="55"/>
        <end position="71"/>
    </location>
</feature>
<organism evidence="2 3">
    <name type="scientific">Enterospora canceri</name>
    <dbReference type="NCBI Taxonomy" id="1081671"/>
    <lineage>
        <taxon>Eukaryota</taxon>
        <taxon>Fungi</taxon>
        <taxon>Fungi incertae sedis</taxon>
        <taxon>Microsporidia</taxon>
        <taxon>Enterocytozoonidae</taxon>
        <taxon>Enterospora</taxon>
    </lineage>
</organism>
<name>A0A1Y1S9U7_9MICR</name>
<reference evidence="2 3" key="1">
    <citation type="journal article" date="2017" name="Environ. Microbiol.">
        <title>Decay of the glycolytic pathway and adaptation to intranuclear parasitism within Enterocytozoonidae microsporidia.</title>
        <authorList>
            <person name="Wiredu Boakye D."/>
            <person name="Jaroenlak P."/>
            <person name="Prachumwat A."/>
            <person name="Williams T.A."/>
            <person name="Bateman K.S."/>
            <person name="Itsathitphaisarn O."/>
            <person name="Sritunyalucksana K."/>
            <person name="Paszkiewicz K.H."/>
            <person name="Moore K.A."/>
            <person name="Stentiford G.D."/>
            <person name="Williams B.A."/>
        </authorList>
    </citation>
    <scope>NUCLEOTIDE SEQUENCE [LARGE SCALE GENOMIC DNA]</scope>
    <source>
        <strain evidence="2 3">GB1</strain>
    </source>
</reference>
<evidence type="ECO:0000256" key="1">
    <source>
        <dbReference type="SAM" id="Phobius"/>
    </source>
</evidence>
<evidence type="ECO:0000313" key="3">
    <source>
        <dbReference type="Proteomes" id="UP000192639"/>
    </source>
</evidence>
<dbReference type="EMBL" id="LWDP01000005">
    <property type="protein sequence ID" value="ORD94970.1"/>
    <property type="molecule type" value="Genomic_DNA"/>
</dbReference>
<feature type="transmembrane region" description="Helical" evidence="1">
    <location>
        <begin position="15"/>
        <end position="34"/>
    </location>
</feature>
<proteinExistence type="predicted"/>
<dbReference type="Proteomes" id="UP000192639">
    <property type="component" value="Unassembled WGS sequence"/>
</dbReference>
<keyword evidence="3" id="KW-1185">Reference proteome</keyword>
<gene>
    <name evidence="2" type="ORF">ECANGB1_1643</name>
</gene>
<accession>A0A1Y1S9U7</accession>
<keyword evidence="1" id="KW-0472">Membrane</keyword>
<protein>
    <submittedName>
        <fullName evidence="2">Uncharacterized protein</fullName>
    </submittedName>
</protein>
<feature type="transmembrane region" description="Helical" evidence="1">
    <location>
        <begin position="77"/>
        <end position="103"/>
    </location>
</feature>
<keyword evidence="1" id="KW-1133">Transmembrane helix</keyword>
<keyword evidence="1" id="KW-0812">Transmembrane</keyword>